<organism evidence="3 5">
    <name type="scientific">Xiamenia xianingshaonis</name>
    <dbReference type="NCBI Taxonomy" id="2682776"/>
    <lineage>
        <taxon>Bacteria</taxon>
        <taxon>Bacillati</taxon>
        <taxon>Actinomycetota</taxon>
        <taxon>Coriobacteriia</taxon>
        <taxon>Eggerthellales</taxon>
        <taxon>Eggerthellaceae</taxon>
        <taxon>Xiamenia</taxon>
    </lineage>
</organism>
<name>A0A9E6MQY8_9ACTN</name>
<keyword evidence="4" id="KW-1185">Reference proteome</keyword>
<evidence type="ECO:0000313" key="4">
    <source>
        <dbReference type="Proteomes" id="UP000636394"/>
    </source>
</evidence>
<evidence type="ECO:0000313" key="3">
    <source>
        <dbReference type="EMBL" id="QTU84540.1"/>
    </source>
</evidence>
<feature type="signal peptide" evidence="1">
    <location>
        <begin position="1"/>
        <end position="27"/>
    </location>
</feature>
<reference evidence="2 4" key="1">
    <citation type="submission" date="2019-11" db="EMBL/GenBank/DDBJ databases">
        <title>Eggerthellaceae novel genus isolated from the rectal contents of marmort.</title>
        <authorList>
            <person name="Zhang G."/>
        </authorList>
    </citation>
    <scope>NUCLEOTIDE SEQUENCE [LARGE SCALE GENOMIC DNA]</scope>
    <source>
        <strain evidence="2">Zg-886</strain>
        <strain evidence="4">zg-886</strain>
    </source>
</reference>
<gene>
    <name evidence="2" type="ORF">GMI68_01110</name>
    <name evidence="3" type="ORF">J7S26_00990</name>
</gene>
<protein>
    <recommendedName>
        <fullName evidence="6">Lipoprotein</fullName>
    </recommendedName>
</protein>
<dbReference type="Proteomes" id="UP000636394">
    <property type="component" value="Unassembled WGS sequence"/>
</dbReference>
<keyword evidence="1" id="KW-0732">Signal</keyword>
<dbReference type="Proteomes" id="UP000671910">
    <property type="component" value="Chromosome"/>
</dbReference>
<dbReference type="KEGG" id="ebz:J7S26_00990"/>
<evidence type="ECO:0000313" key="5">
    <source>
        <dbReference type="Proteomes" id="UP000671910"/>
    </source>
</evidence>
<dbReference type="AlphaFoldDB" id="A0A9E6MQY8"/>
<evidence type="ECO:0008006" key="6">
    <source>
        <dbReference type="Google" id="ProtNLM"/>
    </source>
</evidence>
<dbReference type="EMBL" id="CP072829">
    <property type="protein sequence ID" value="QTU84540.1"/>
    <property type="molecule type" value="Genomic_DNA"/>
</dbReference>
<evidence type="ECO:0000256" key="1">
    <source>
        <dbReference type="SAM" id="SignalP"/>
    </source>
</evidence>
<dbReference type="PROSITE" id="PS51257">
    <property type="entry name" value="PROKAR_LIPOPROTEIN"/>
    <property type="match status" value="1"/>
</dbReference>
<accession>A0A9E6MQY8</accession>
<sequence length="167" mass="17623">MNKRLAKTCMAAACAVVVALASLTGCANNTAAVDETAAKNRQFMASVNQVMVDMQSALEDFSDAVGSGDVVSMKTQAGNAADCVEALDKLEAPDALKDIKQDYVDGVTSLQKSLDDYIALYADIASATQDAAFDWSSYSDRIADIKASYDEGIEKLQAGDKAASEKE</sequence>
<feature type="chain" id="PRO_5038725009" description="Lipoprotein" evidence="1">
    <location>
        <begin position="28"/>
        <end position="167"/>
    </location>
</feature>
<reference evidence="3" key="2">
    <citation type="submission" date="2021-04" db="EMBL/GenBank/DDBJ databases">
        <title>Novel species in family Eggerthellaceae.</title>
        <authorList>
            <person name="Zhang G."/>
        </authorList>
    </citation>
    <scope>NUCLEOTIDE SEQUENCE</scope>
    <source>
        <strain evidence="3">Zg-886</strain>
    </source>
</reference>
<dbReference type="EMBL" id="WPCR01000001">
    <property type="protein sequence ID" value="NHM13382.1"/>
    <property type="molecule type" value="Genomic_DNA"/>
</dbReference>
<evidence type="ECO:0000313" key="2">
    <source>
        <dbReference type="EMBL" id="NHM13382.1"/>
    </source>
</evidence>
<dbReference type="RefSeq" id="WP_165057321.1">
    <property type="nucleotide sequence ID" value="NZ_CP072829.1"/>
</dbReference>
<proteinExistence type="predicted"/>